<gene>
    <name evidence="1" type="ORF">V8G54_023722</name>
</gene>
<organism evidence="1 2">
    <name type="scientific">Vigna mungo</name>
    <name type="common">Black gram</name>
    <name type="synonym">Phaseolus mungo</name>
    <dbReference type="NCBI Taxonomy" id="3915"/>
    <lineage>
        <taxon>Eukaryota</taxon>
        <taxon>Viridiplantae</taxon>
        <taxon>Streptophyta</taxon>
        <taxon>Embryophyta</taxon>
        <taxon>Tracheophyta</taxon>
        <taxon>Spermatophyta</taxon>
        <taxon>Magnoliopsida</taxon>
        <taxon>eudicotyledons</taxon>
        <taxon>Gunneridae</taxon>
        <taxon>Pentapetalae</taxon>
        <taxon>rosids</taxon>
        <taxon>fabids</taxon>
        <taxon>Fabales</taxon>
        <taxon>Fabaceae</taxon>
        <taxon>Papilionoideae</taxon>
        <taxon>50 kb inversion clade</taxon>
        <taxon>NPAAA clade</taxon>
        <taxon>indigoferoid/millettioid clade</taxon>
        <taxon>Phaseoleae</taxon>
        <taxon>Vigna</taxon>
    </lineage>
</organism>
<dbReference type="AlphaFoldDB" id="A0AAQ3N5W1"/>
<dbReference type="Proteomes" id="UP001374535">
    <property type="component" value="Chromosome 7"/>
</dbReference>
<proteinExistence type="predicted"/>
<accession>A0AAQ3N5W1</accession>
<evidence type="ECO:0000313" key="1">
    <source>
        <dbReference type="EMBL" id="WVZ02916.1"/>
    </source>
</evidence>
<reference evidence="1 2" key="1">
    <citation type="journal article" date="2023" name="Life. Sci Alliance">
        <title>Evolutionary insights into 3D genome organization and epigenetic landscape of Vigna mungo.</title>
        <authorList>
            <person name="Junaid A."/>
            <person name="Singh B."/>
            <person name="Bhatia S."/>
        </authorList>
    </citation>
    <scope>NUCLEOTIDE SEQUENCE [LARGE SCALE GENOMIC DNA]</scope>
    <source>
        <strain evidence="1">Urdbean</strain>
    </source>
</reference>
<protein>
    <submittedName>
        <fullName evidence="1">Uncharacterized protein</fullName>
    </submittedName>
</protein>
<evidence type="ECO:0000313" key="2">
    <source>
        <dbReference type="Proteomes" id="UP001374535"/>
    </source>
</evidence>
<name>A0AAQ3N5W1_VIGMU</name>
<keyword evidence="2" id="KW-1185">Reference proteome</keyword>
<sequence>MLFMLAVFSAESVASPESFPSSLHIMYSSFAPAKQLAAEHMAELISSQISQPPPRQVQPVSFSLPSSTEFKNLANSSSSSNPKSVQAFSKSAISTFTSSKTAYLSS</sequence>
<dbReference type="EMBL" id="CP144694">
    <property type="protein sequence ID" value="WVZ02916.1"/>
    <property type="molecule type" value="Genomic_DNA"/>
</dbReference>